<organism evidence="1 2">
    <name type="scientific">Timema podura</name>
    <name type="common">Walking stick</name>
    <dbReference type="NCBI Taxonomy" id="61482"/>
    <lineage>
        <taxon>Eukaryota</taxon>
        <taxon>Metazoa</taxon>
        <taxon>Ecdysozoa</taxon>
        <taxon>Arthropoda</taxon>
        <taxon>Hexapoda</taxon>
        <taxon>Insecta</taxon>
        <taxon>Pterygota</taxon>
        <taxon>Neoptera</taxon>
        <taxon>Polyneoptera</taxon>
        <taxon>Phasmatodea</taxon>
        <taxon>Timematodea</taxon>
        <taxon>Timematoidea</taxon>
        <taxon>Timematidae</taxon>
        <taxon>Timema</taxon>
    </lineage>
</organism>
<name>A0ABN7PNJ5_TIMPD</name>
<keyword evidence="2" id="KW-1185">Reference proteome</keyword>
<proteinExistence type="predicted"/>
<dbReference type="Proteomes" id="UP001153148">
    <property type="component" value="Unassembled WGS sequence"/>
</dbReference>
<feature type="non-terminal residue" evidence="1">
    <location>
        <position position="1"/>
    </location>
</feature>
<accession>A0ABN7PNJ5</accession>
<sequence>VSREYVQTWSNGVALQINLTLLSPNRHEFTIKCVASVLGSHHVSSDTITVCRRFNTTAASGAARQFELKQSIINVLHQLATLALVQTFGQVRI</sequence>
<evidence type="ECO:0000313" key="2">
    <source>
        <dbReference type="Proteomes" id="UP001153148"/>
    </source>
</evidence>
<gene>
    <name evidence="1" type="ORF">TPAB3V08_LOCUS14008</name>
</gene>
<comment type="caution">
    <text evidence="1">The sequence shown here is derived from an EMBL/GenBank/DDBJ whole genome shotgun (WGS) entry which is preliminary data.</text>
</comment>
<reference evidence="1" key="1">
    <citation type="submission" date="2021-03" db="EMBL/GenBank/DDBJ databases">
        <authorList>
            <person name="Tran Van P."/>
        </authorList>
    </citation>
    <scope>NUCLEOTIDE SEQUENCE</scope>
</reference>
<protein>
    <submittedName>
        <fullName evidence="1">Uncharacterized protein</fullName>
    </submittedName>
</protein>
<evidence type="ECO:0000313" key="1">
    <source>
        <dbReference type="EMBL" id="CAG2067065.1"/>
    </source>
</evidence>
<dbReference type="EMBL" id="CAJPIN010062901">
    <property type="protein sequence ID" value="CAG2067065.1"/>
    <property type="molecule type" value="Genomic_DNA"/>
</dbReference>